<feature type="signal peptide" evidence="1">
    <location>
        <begin position="1"/>
        <end position="19"/>
    </location>
</feature>
<evidence type="ECO:0000259" key="2">
    <source>
        <dbReference type="SMART" id="SM00198"/>
    </source>
</evidence>
<accession>A0A7R9LMN5</accession>
<dbReference type="PROSITE" id="PS01009">
    <property type="entry name" value="CRISP_1"/>
    <property type="match status" value="2"/>
</dbReference>
<evidence type="ECO:0000313" key="3">
    <source>
        <dbReference type="EMBL" id="CAD7644527.1"/>
    </source>
</evidence>
<reference evidence="3" key="1">
    <citation type="submission" date="2020-11" db="EMBL/GenBank/DDBJ databases">
        <authorList>
            <person name="Tran Van P."/>
        </authorList>
    </citation>
    <scope>NUCLEOTIDE SEQUENCE</scope>
</reference>
<dbReference type="InterPro" id="IPR018244">
    <property type="entry name" value="Allrgn_V5/Tpx1_CS"/>
</dbReference>
<dbReference type="EMBL" id="OC916535">
    <property type="protein sequence ID" value="CAD7644527.1"/>
    <property type="molecule type" value="Genomic_DNA"/>
</dbReference>
<dbReference type="InterPro" id="IPR035940">
    <property type="entry name" value="CAP_sf"/>
</dbReference>
<dbReference type="CDD" id="cd05380">
    <property type="entry name" value="CAP_euk"/>
    <property type="match status" value="1"/>
</dbReference>
<dbReference type="PRINTS" id="PR00838">
    <property type="entry name" value="V5ALLERGEN"/>
</dbReference>
<dbReference type="EMBL" id="CAJPVJ010001710">
    <property type="protein sequence ID" value="CAG2165171.1"/>
    <property type="molecule type" value="Genomic_DNA"/>
</dbReference>
<evidence type="ECO:0000313" key="4">
    <source>
        <dbReference type="Proteomes" id="UP000728032"/>
    </source>
</evidence>
<dbReference type="OrthoDB" id="6433391at2759"/>
<feature type="domain" description="SCP" evidence="2">
    <location>
        <begin position="30"/>
        <end position="217"/>
    </location>
</feature>
<feature type="chain" id="PRO_5035592250" description="SCP domain-containing protein" evidence="1">
    <location>
        <begin position="20"/>
        <end position="230"/>
    </location>
</feature>
<dbReference type="PROSITE" id="PS01010">
    <property type="entry name" value="CRISP_2"/>
    <property type="match status" value="1"/>
</dbReference>
<dbReference type="InterPro" id="IPR014044">
    <property type="entry name" value="CAP_dom"/>
</dbReference>
<dbReference type="Proteomes" id="UP000728032">
    <property type="component" value="Unassembled WGS sequence"/>
</dbReference>
<evidence type="ECO:0000256" key="1">
    <source>
        <dbReference type="SAM" id="SignalP"/>
    </source>
</evidence>
<dbReference type="AlphaFoldDB" id="A0A7R9LMN5"/>
<dbReference type="InterPro" id="IPR002413">
    <property type="entry name" value="V5_allergen-like"/>
</dbReference>
<keyword evidence="4" id="KW-1185">Reference proteome</keyword>
<dbReference type="SUPFAM" id="SSF55797">
    <property type="entry name" value="PR-1-like"/>
    <property type="match status" value="2"/>
</dbReference>
<dbReference type="Pfam" id="PF00188">
    <property type="entry name" value="CAP"/>
    <property type="match status" value="2"/>
</dbReference>
<dbReference type="PANTHER" id="PTHR10334">
    <property type="entry name" value="CYSTEINE-RICH SECRETORY PROTEIN-RELATED"/>
    <property type="match status" value="1"/>
</dbReference>
<dbReference type="PRINTS" id="PR00837">
    <property type="entry name" value="V5TPXLIKE"/>
</dbReference>
<dbReference type="SMART" id="SM00198">
    <property type="entry name" value="SCP"/>
    <property type="match status" value="1"/>
</dbReference>
<dbReference type="GO" id="GO:0005576">
    <property type="term" value="C:extracellular region"/>
    <property type="evidence" value="ECO:0007669"/>
    <property type="project" value="InterPro"/>
</dbReference>
<organism evidence="3">
    <name type="scientific">Oppiella nova</name>
    <dbReference type="NCBI Taxonomy" id="334625"/>
    <lineage>
        <taxon>Eukaryota</taxon>
        <taxon>Metazoa</taxon>
        <taxon>Ecdysozoa</taxon>
        <taxon>Arthropoda</taxon>
        <taxon>Chelicerata</taxon>
        <taxon>Arachnida</taxon>
        <taxon>Acari</taxon>
        <taxon>Acariformes</taxon>
        <taxon>Sarcoptiformes</taxon>
        <taxon>Oribatida</taxon>
        <taxon>Brachypylina</taxon>
        <taxon>Oppioidea</taxon>
        <taxon>Oppiidae</taxon>
        <taxon>Oppiella</taxon>
    </lineage>
</organism>
<gene>
    <name evidence="3" type="ORF">ONB1V03_LOCUS4717</name>
</gene>
<name>A0A7R9LMN5_9ACAR</name>
<proteinExistence type="predicted"/>
<sequence>MMYTKIVFVFTLFVAVCFARNSMPDKTDDNFQNDCLQSSNTFRAKHHSPGFKVDPAAVAYAQSRCALISQYPGLSHGHAGLKDYGENLYWAGNSQDVMGNCQSAINSWYNEVSQYNYDTTGFSGATGHFTQLVWKSTTNVGCARCYGKEPGGQWYNEVSQYNYDTTGFSGATGHFTQLVWKSTTNVGCARCYGKEPGGQWYETYVVCNYKPAGNIVGDQNKWFKENVLRP</sequence>
<protein>
    <recommendedName>
        <fullName evidence="2">SCP domain-containing protein</fullName>
    </recommendedName>
</protein>
<dbReference type="Gene3D" id="3.40.33.10">
    <property type="entry name" value="CAP"/>
    <property type="match status" value="2"/>
</dbReference>
<keyword evidence="1" id="KW-0732">Signal</keyword>
<dbReference type="InterPro" id="IPR001283">
    <property type="entry name" value="CRISP-related"/>
</dbReference>